<dbReference type="PATRIC" id="fig|1189621.3.peg.1052"/>
<dbReference type="Proteomes" id="UP000005551">
    <property type="component" value="Unassembled WGS sequence"/>
</dbReference>
<dbReference type="Gene3D" id="3.10.690.10">
    <property type="entry name" value="Bifunctional nuclease domain"/>
    <property type="match status" value="1"/>
</dbReference>
<evidence type="ECO:0000259" key="3">
    <source>
        <dbReference type="PROSITE" id="PS51658"/>
    </source>
</evidence>
<organism evidence="4 5">
    <name type="scientific">Nitritalea halalkaliphila LW7</name>
    <dbReference type="NCBI Taxonomy" id="1189621"/>
    <lineage>
        <taxon>Bacteria</taxon>
        <taxon>Pseudomonadati</taxon>
        <taxon>Bacteroidota</taxon>
        <taxon>Cytophagia</taxon>
        <taxon>Cytophagales</taxon>
        <taxon>Cyclobacteriaceae</taxon>
        <taxon>Nitritalea</taxon>
    </lineage>
</organism>
<dbReference type="PANTHER" id="PTHR15160:SF1">
    <property type="entry name" value="VON HIPPEL-LINDAU DISEASE TUMOR SUPPRESSOR"/>
    <property type="match status" value="1"/>
</dbReference>
<evidence type="ECO:0008006" key="6">
    <source>
        <dbReference type="Google" id="ProtNLM"/>
    </source>
</evidence>
<dbReference type="PROSITE" id="PS50151">
    <property type="entry name" value="UVR"/>
    <property type="match status" value="1"/>
</dbReference>
<evidence type="ECO:0000313" key="4">
    <source>
        <dbReference type="EMBL" id="EIM78126.1"/>
    </source>
</evidence>
<evidence type="ECO:0000256" key="1">
    <source>
        <dbReference type="SAM" id="MobiDB-lite"/>
    </source>
</evidence>
<gene>
    <name evidence="4" type="ORF">A3SI_05057</name>
</gene>
<comment type="caution">
    <text evidence="4">The sequence shown here is derived from an EMBL/GenBank/DDBJ whole genome shotgun (WGS) entry which is preliminary data.</text>
</comment>
<evidence type="ECO:0000313" key="5">
    <source>
        <dbReference type="Proteomes" id="UP000005551"/>
    </source>
</evidence>
<dbReference type="InterPro" id="IPR036104">
    <property type="entry name" value="BFN_sf"/>
</dbReference>
<dbReference type="InterPro" id="IPR003729">
    <property type="entry name" value="Bi_nuclease_dom"/>
</dbReference>
<feature type="domain" description="UVR" evidence="2">
    <location>
        <begin position="141"/>
        <end position="175"/>
    </location>
</feature>
<sequence length="175" mass="19565">MVLKEVGSHIRLPIVIGLNEAQAIAIELDHIVPNRPMTHDLFRSFAAAFQYKVDHVLITDLSEGVFFSKIVCTKDGKTYEIDSRPSDAVAIAVRFNAQIYCVKKVLSEAGVEVVDEGEPESTVRPKRSRASSAKPKSGFSDFSLDKLNQMLEDALKKEDYEKAAKIRDELNRRQG</sequence>
<feature type="domain" description="BFN" evidence="3">
    <location>
        <begin position="1"/>
        <end position="113"/>
    </location>
</feature>
<evidence type="ECO:0000259" key="2">
    <source>
        <dbReference type="PROSITE" id="PS50151"/>
    </source>
</evidence>
<dbReference type="GO" id="GO:0004518">
    <property type="term" value="F:nuclease activity"/>
    <property type="evidence" value="ECO:0007669"/>
    <property type="project" value="InterPro"/>
</dbReference>
<dbReference type="AlphaFoldDB" id="I5C8H4"/>
<dbReference type="InterPro" id="IPR001943">
    <property type="entry name" value="UVR_dom"/>
</dbReference>
<dbReference type="SUPFAM" id="SSF103256">
    <property type="entry name" value="Hypothetical protein TM0160"/>
    <property type="match status" value="1"/>
</dbReference>
<dbReference type="STRING" id="1189621.A3SI_05057"/>
<dbReference type="PANTHER" id="PTHR15160">
    <property type="entry name" value="VON HIPPEL-LINDAU PROTEIN"/>
    <property type="match status" value="1"/>
</dbReference>
<dbReference type="Pfam" id="PF02577">
    <property type="entry name" value="BFN_dom"/>
    <property type="match status" value="1"/>
</dbReference>
<feature type="region of interest" description="Disordered" evidence="1">
    <location>
        <begin position="116"/>
        <end position="140"/>
    </location>
</feature>
<name>I5C8H4_9BACT</name>
<protein>
    <recommendedName>
        <fullName evidence="6">BFN domain-containing protein</fullName>
    </recommendedName>
</protein>
<proteinExistence type="predicted"/>
<dbReference type="Pfam" id="PF02151">
    <property type="entry name" value="UVR"/>
    <property type="match status" value="1"/>
</dbReference>
<keyword evidence="5" id="KW-1185">Reference proteome</keyword>
<accession>I5C8H4</accession>
<reference evidence="4 5" key="1">
    <citation type="submission" date="2012-05" db="EMBL/GenBank/DDBJ databases">
        <title>Genome sequence of Nitritalea halalkaliphila LW7.</title>
        <authorList>
            <person name="Jangir P.K."/>
            <person name="Singh A."/>
            <person name="Shivaji S."/>
            <person name="Sharma R."/>
        </authorList>
    </citation>
    <scope>NUCLEOTIDE SEQUENCE [LARGE SCALE GENOMIC DNA]</scope>
    <source>
        <strain evidence="4 5">LW7</strain>
    </source>
</reference>
<dbReference type="PROSITE" id="PS51658">
    <property type="entry name" value="BFN"/>
    <property type="match status" value="1"/>
</dbReference>
<dbReference type="EMBL" id="AJYA01000009">
    <property type="protein sequence ID" value="EIM78126.1"/>
    <property type="molecule type" value="Genomic_DNA"/>
</dbReference>